<evidence type="ECO:0000256" key="4">
    <source>
        <dbReference type="ARBA" id="ARBA00023242"/>
    </source>
</evidence>
<feature type="region of interest" description="Disordered" evidence="6">
    <location>
        <begin position="170"/>
        <end position="212"/>
    </location>
</feature>
<feature type="compositionally biased region" description="Low complexity" evidence="6">
    <location>
        <begin position="1064"/>
        <end position="1076"/>
    </location>
</feature>
<feature type="compositionally biased region" description="Polar residues" evidence="6">
    <location>
        <begin position="2419"/>
        <end position="2435"/>
    </location>
</feature>
<evidence type="ECO:0000313" key="7">
    <source>
        <dbReference type="EnsemblMetazoa" id="GMOY005219-PA"/>
    </source>
</evidence>
<feature type="region of interest" description="Disordered" evidence="6">
    <location>
        <begin position="2389"/>
        <end position="2456"/>
    </location>
</feature>
<dbReference type="VEuPathDB" id="VectorBase:GMOY005219"/>
<dbReference type="InterPro" id="IPR052435">
    <property type="entry name" value="YY1-Transcr_Regul"/>
</dbReference>
<dbReference type="EMBL" id="CCAG010018363">
    <property type="status" value="NOT_ANNOTATED_CDS"/>
    <property type="molecule type" value="Genomic_DNA"/>
</dbReference>
<dbReference type="Gene3D" id="1.10.10.60">
    <property type="entry name" value="Homeodomain-like"/>
    <property type="match status" value="1"/>
</dbReference>
<evidence type="ECO:0000313" key="8">
    <source>
        <dbReference type="Proteomes" id="UP000092444"/>
    </source>
</evidence>
<evidence type="ECO:0000256" key="5">
    <source>
        <dbReference type="PROSITE-ProRule" id="PRU00810"/>
    </source>
</evidence>
<evidence type="ECO:0000256" key="3">
    <source>
        <dbReference type="ARBA" id="ARBA00023163"/>
    </source>
</evidence>
<dbReference type="PANTHER" id="PTHR16088:SF3">
    <property type="entry name" value="GON-4-LIKE PROTEIN"/>
    <property type="match status" value="1"/>
</dbReference>
<feature type="compositionally biased region" description="Polar residues" evidence="6">
    <location>
        <begin position="1086"/>
        <end position="1098"/>
    </location>
</feature>
<accession>A0A1B0FMU6</accession>
<dbReference type="GO" id="GO:0006355">
    <property type="term" value="P:regulation of DNA-templated transcription"/>
    <property type="evidence" value="ECO:0007669"/>
    <property type="project" value="InterPro"/>
</dbReference>
<dbReference type="InterPro" id="IPR003822">
    <property type="entry name" value="PAH"/>
</dbReference>
<feature type="region of interest" description="Disordered" evidence="6">
    <location>
        <begin position="454"/>
        <end position="474"/>
    </location>
</feature>
<dbReference type="GO" id="GO:0003712">
    <property type="term" value="F:transcription coregulator activity"/>
    <property type="evidence" value="ECO:0007669"/>
    <property type="project" value="TreeGrafter"/>
</dbReference>
<dbReference type="PANTHER" id="PTHR16088">
    <property type="entry name" value="YY1 ASSOCIATED PROTEIN-RELATED"/>
    <property type="match status" value="1"/>
</dbReference>
<sequence length="2512" mass="287872">MQSKTSSNSNKVIIDEENEIIKRGIVQSTDSSTSKEWKSKQSDIVKFSDLESEFEDCDLEDAVALETKLRNVARKHSLTHDEMMRLLHKFVKNEHVLALVSLKAEDVLAREKQSETEQRAIIITHAPSVPKLTRAKARELNKTPVISLPLLNAETQQPEIAKLIQDELNSDEEDEDFTLQEEELPSDDGDDPISAWDMESYSQTPLSPPLKRNVEDSSLKLSEEGCFKVPINKESLEEDWRIAARTRSKLCLEQTTIEDIQSEFVPPDEEEYLDFSETERAAFDDEYMQFVNDCQKPLSNSFITDDDDLINDPEYVAAEKEPGSSNNTIYYPEYNEEDQQSDQSQANDSLGVLTSVKTIAGDNVNIYLRTGNKILFCSGKYFYISHTTANTDHQKEYTGVVGVCHNCGAKIKGSLKVSSNFICHLKSKHPDVYKEFLKQKSETSVPRCVRKSDGTHSIRQENGPYPTETTTLTSSTKNEKQDQFHYKLLDFLIGTNQQFSLVESTYFIELLTYCNMPAQLKPAEYYKQLVKDACIFKKNALANFFTQTLCYLCLSVDTWCISNYMYTGIACHWIDELFQRQSSMLSCRRSNQSDDIEKYINETIQNIQQTFALKSEKIVTILCYNIRNCEDLLGKHCLNVDSFKSENANDVKFLSLSLHDSMDVLRLHKIWCDDLVTLLTDDKRSLHAKVWEKCCSLWQSSQDFKYHYEILNILDSKLTPPSLFNLTSIYSSLKQLLGFKSKLSLLCQLFEKTDLTPTEIEYIEELVLIYEPWASAFEFLNLPQNQYYGCFLPTLVTLKVKLIKLHNSQRMRLLQDLLWQLKEKLLQQFKPYYELNESIYEAILAAISYPPVKTRFLMGLQDTSVGYNFQVRSLLLRYGKDYHTNPENPTDLAKTDLHQPTVNSLTSATDFFDFGDNAQCVDSDLLVPITLKLEIDSYLADMDYSLTSLQKYPTIRHLFYRFNTPLPSPAIIHRSFSPAEILKSSKLSPSLDHEQFENVYFYFDAEELRDVNISKKELTDLFAELFQVLISEGISLESVESETPTKQPLNQSDEREVLNTPHGTPETKIIETPTTRKLTENGLPKQPQSDVITSTDLPSSLRRGRELAISSIETNQNDDQKEILNKNNICALIPIAKPLSFSEGSSGKTISISSNAINNQVDIIAVPLAGQPNRFQLAKVVNDSDLVIVEQSKKKTSSVAFGVEASDERYTTPYDNNYTYEYISVRRHVMHEYMEKFEKLRHAQVNQISSTTTETEPSCDGYGFTQQQYELMQQQMRIHVQMITQSFLQTYSHPEYWKMAKTPQNLLKELKEKSIDNHNYKALNLDSALDLVEKWKEEVNDNNNEENREMMLFMHKEIEATNKNTRQIPRFPPRVMDAIVNSKVFMYPQYLPRIPFTPRQRTYEAFAPAESQLIAMGLEKHMKRITETNEKVYHKTTPLRLACKRLCRDMVWGKNYRRVWEHIMNLKKANYYNPIKYYFDHDCAPPVESMPIIGFEDNKVLPPKERLQELPLVWKTYVQKKVTNLISTKQPKTLSEQQKFSTSTSKVKASKHARDSFLELVREAVGADITLTEDIKNNEREIDNATNLNQKKTKRKCEEATGSASKRKKLQQTFTINVNYYFNSSLNSSPTATDINASALPLPLSACVNELNQTEAETSNPFTARLSVGNDAATILNCQYSYETKCVQQSVQINEQQQSDINNLHEGHTTKHFTDNQSTAVEQSALKPINVKFSKFKLRNFLILKRFKRRNINKYRERLYLRKRCEILITAYRLYLDSFSINYKHIPVLNSYYRQFKALELYTNLLKDLKMFVRAHISVNSGNQIPGSVKRTRNIIREEEDHNPVLQRVARKLNRQEENFKHMLLPDSPEEANRKDAIYAYNFYEKVEEAFKSSKKPENFKKFVNILKNFDPRSGKVSDLYYKLETLFLPEHPDLAEVFLTFLLPSEAAAIGKFFEHFMINNMSTFINKLNIYFNKQPAQIRKIYNCLNELADDPEVTIRKVENKILPLLKGNQFLIDWFTQQFSQNTPPERLFSAPEHVINLKDCQNKSCGDHIETLNDLLDSPTAEETHHSCQLRYINGRIFYGSKILLPAKLSFMASSYVDKNNSKDSSKISACAHGIRNCGENRLTQINESNTSQLHVEHTANDEQENSSEEENCKTLIIDTTAGEDDSCSSLECCDDSTLRSHAMRLNPSYYSSTCFTANLTSTPNIVNCNNIQNHHPNAKKTSLNFLYEDNKSSPRKNSGMTGITQLISSPGAASCNLTSSPVSVTNSALSCVPLLSKEKRKSPCKKTKSPISNVERRTSNAASVQPMVVIHDTSSAITCAKRLKSLIDEEDCTALDSKEHINIIARPKSAVKEAYLGKDHSVQTAASAHNTEDNLDDMEFLPEHSHITPSPFPSLKMETDSTEDEQSTSESPINLINKNNEADASNKSANEKGNDISSNSLSKIKTSPLPNAWTRDEDKIILIEMKMDPQDLYTRIGAKLPQRGHYEIKERHQFLIDFLAKLQER</sequence>
<keyword evidence="2" id="KW-0805">Transcription regulation</keyword>
<dbReference type="EnsemblMetazoa" id="GMOY005219-RA">
    <property type="protein sequence ID" value="GMOY005219-PA"/>
    <property type="gene ID" value="GMOY005219"/>
</dbReference>
<keyword evidence="3" id="KW-0804">Transcription</keyword>
<dbReference type="InterPro" id="IPR036600">
    <property type="entry name" value="PAH_sf"/>
</dbReference>
<evidence type="ECO:0000256" key="6">
    <source>
        <dbReference type="SAM" id="MobiDB-lite"/>
    </source>
</evidence>
<dbReference type="Gene3D" id="1.20.1160.11">
    <property type="entry name" value="Paired amphipathic helix"/>
    <property type="match status" value="1"/>
</dbReference>
<name>A0A1B0FMU6_GLOMM</name>
<feature type="compositionally biased region" description="Acidic residues" evidence="6">
    <location>
        <begin position="170"/>
        <end position="191"/>
    </location>
</feature>
<feature type="compositionally biased region" description="Polar residues" evidence="6">
    <location>
        <begin position="2442"/>
        <end position="2456"/>
    </location>
</feature>
<proteinExistence type="predicted"/>
<keyword evidence="8" id="KW-1185">Reference proteome</keyword>
<reference evidence="7" key="1">
    <citation type="submission" date="2020-05" db="UniProtKB">
        <authorList>
            <consortium name="EnsemblMetazoa"/>
        </authorList>
    </citation>
    <scope>IDENTIFICATION</scope>
    <source>
        <strain evidence="7">Yale</strain>
    </source>
</reference>
<dbReference type="Proteomes" id="UP000092444">
    <property type="component" value="Unassembled WGS sequence"/>
</dbReference>
<dbReference type="GO" id="GO:0005634">
    <property type="term" value="C:nucleus"/>
    <property type="evidence" value="ECO:0007669"/>
    <property type="project" value="UniProtKB-SubCell"/>
</dbReference>
<feature type="compositionally biased region" description="Polar residues" evidence="6">
    <location>
        <begin position="1041"/>
        <end position="1051"/>
    </location>
</feature>
<feature type="region of interest" description="Disordered" evidence="6">
    <location>
        <begin position="2136"/>
        <end position="2157"/>
    </location>
</feature>
<feature type="region of interest" description="Disordered" evidence="6">
    <location>
        <begin position="1039"/>
        <end position="1098"/>
    </location>
</feature>
<evidence type="ECO:0000256" key="2">
    <source>
        <dbReference type="ARBA" id="ARBA00023015"/>
    </source>
</evidence>
<dbReference type="PROSITE" id="PS51477">
    <property type="entry name" value="PAH"/>
    <property type="match status" value="1"/>
</dbReference>
<dbReference type="SUPFAM" id="SSF47762">
    <property type="entry name" value="PAH2 domain"/>
    <property type="match status" value="1"/>
</dbReference>
<organism evidence="7 8">
    <name type="scientific">Glossina morsitans morsitans</name>
    <name type="common">Savannah tsetse fly</name>
    <dbReference type="NCBI Taxonomy" id="37546"/>
    <lineage>
        <taxon>Eukaryota</taxon>
        <taxon>Metazoa</taxon>
        <taxon>Ecdysozoa</taxon>
        <taxon>Arthropoda</taxon>
        <taxon>Hexapoda</taxon>
        <taxon>Insecta</taxon>
        <taxon>Pterygota</taxon>
        <taxon>Neoptera</taxon>
        <taxon>Endopterygota</taxon>
        <taxon>Diptera</taxon>
        <taxon>Brachycera</taxon>
        <taxon>Muscomorpha</taxon>
        <taxon>Hippoboscoidea</taxon>
        <taxon>Glossinidae</taxon>
        <taxon>Glossina</taxon>
    </lineage>
</organism>
<keyword evidence="4 5" id="KW-0539">Nucleus</keyword>
<evidence type="ECO:0000256" key="1">
    <source>
        <dbReference type="ARBA" id="ARBA00004123"/>
    </source>
</evidence>
<comment type="subcellular location">
    <subcellularLocation>
        <location evidence="1 5">Nucleus</location>
    </subcellularLocation>
</comment>
<protein>
    <submittedName>
        <fullName evidence="7">Uncharacterized protein</fullName>
    </submittedName>
</protein>